<sequence>MHTATIKALVFTYPPALLTSPPRPHHLTFPSHFGQHRTTPHHHTLPPHLTSHPTTTPPPRLTSPIDFFQHINLVYGTVCEFCTMGGCPDMTGPATRQYLWFDEKGKKTRVAAPQYVDYVMTFTQKTINDESIFPTKFVSTTHMHCPTAVTQNAKPHYNNHSKGGGRQHREWDGGTGSGSPGATCLAEHLL</sequence>
<dbReference type="Pfam" id="PF03637">
    <property type="entry name" value="Mob1_phocein"/>
    <property type="match status" value="1"/>
</dbReference>
<feature type="compositionally biased region" description="Basic residues" evidence="2">
    <location>
        <begin position="157"/>
        <end position="166"/>
    </location>
</feature>
<dbReference type="InterPro" id="IPR036703">
    <property type="entry name" value="MOB_kinase_act_sf"/>
</dbReference>
<reference evidence="3 4" key="1">
    <citation type="submission" date="2019-05" db="EMBL/GenBank/DDBJ databases">
        <title>Another draft genome of Portunus trituberculatus and its Hox gene families provides insights of decapod evolution.</title>
        <authorList>
            <person name="Jeong J.-H."/>
            <person name="Song I."/>
            <person name="Kim S."/>
            <person name="Choi T."/>
            <person name="Kim D."/>
            <person name="Ryu S."/>
            <person name="Kim W."/>
        </authorList>
    </citation>
    <scope>NUCLEOTIDE SEQUENCE [LARGE SCALE GENOMIC DNA]</scope>
    <source>
        <tissue evidence="3">Muscle</tissue>
    </source>
</reference>
<keyword evidence="1" id="KW-0479">Metal-binding</keyword>
<dbReference type="EMBL" id="VSRR010000705">
    <property type="protein sequence ID" value="MPC18728.1"/>
    <property type="molecule type" value="Genomic_DNA"/>
</dbReference>
<evidence type="ECO:0000256" key="2">
    <source>
        <dbReference type="SAM" id="MobiDB-lite"/>
    </source>
</evidence>
<evidence type="ECO:0000256" key="1">
    <source>
        <dbReference type="PIRSR" id="PIRSR605301-1"/>
    </source>
</evidence>
<name>A0A5B7DBM5_PORTR</name>
<feature type="region of interest" description="Disordered" evidence="2">
    <location>
        <begin position="33"/>
        <end position="56"/>
    </location>
</feature>
<dbReference type="AlphaFoldDB" id="A0A5B7DBM5"/>
<dbReference type="Proteomes" id="UP000324222">
    <property type="component" value="Unassembled WGS sequence"/>
</dbReference>
<feature type="region of interest" description="Disordered" evidence="2">
    <location>
        <begin position="151"/>
        <end position="180"/>
    </location>
</feature>
<dbReference type="OrthoDB" id="8170117at2759"/>
<feature type="binding site" evidence="1">
    <location>
        <position position="82"/>
    </location>
    <ligand>
        <name>Zn(2+)</name>
        <dbReference type="ChEBI" id="CHEBI:29105"/>
    </ligand>
</feature>
<dbReference type="InterPro" id="IPR005301">
    <property type="entry name" value="MOB_kinase_act_fam"/>
</dbReference>
<gene>
    <name evidence="3" type="primary">Mob1_0</name>
    <name evidence="3" type="ORF">E2C01_011622</name>
</gene>
<evidence type="ECO:0000313" key="4">
    <source>
        <dbReference type="Proteomes" id="UP000324222"/>
    </source>
</evidence>
<proteinExistence type="predicted"/>
<dbReference type="GO" id="GO:0016301">
    <property type="term" value="F:kinase activity"/>
    <property type="evidence" value="ECO:0007669"/>
    <property type="project" value="UniProtKB-KW"/>
</dbReference>
<protein>
    <submittedName>
        <fullName evidence="3">MOB kinase activator-like 2</fullName>
    </submittedName>
</protein>
<accession>A0A5B7DBM5</accession>
<evidence type="ECO:0000313" key="3">
    <source>
        <dbReference type="EMBL" id="MPC18728.1"/>
    </source>
</evidence>
<dbReference type="PANTHER" id="PTHR22599">
    <property type="entry name" value="MPS ONE BINDER KINASE ACTIVATOR-LIKE MOB"/>
    <property type="match status" value="1"/>
</dbReference>
<keyword evidence="4" id="KW-1185">Reference proteome</keyword>
<feature type="compositionally biased region" description="Basic residues" evidence="2">
    <location>
        <begin position="34"/>
        <end position="45"/>
    </location>
</feature>
<organism evidence="3 4">
    <name type="scientific">Portunus trituberculatus</name>
    <name type="common">Swimming crab</name>
    <name type="synonym">Neptunus trituberculatus</name>
    <dbReference type="NCBI Taxonomy" id="210409"/>
    <lineage>
        <taxon>Eukaryota</taxon>
        <taxon>Metazoa</taxon>
        <taxon>Ecdysozoa</taxon>
        <taxon>Arthropoda</taxon>
        <taxon>Crustacea</taxon>
        <taxon>Multicrustacea</taxon>
        <taxon>Malacostraca</taxon>
        <taxon>Eumalacostraca</taxon>
        <taxon>Eucarida</taxon>
        <taxon>Decapoda</taxon>
        <taxon>Pleocyemata</taxon>
        <taxon>Brachyura</taxon>
        <taxon>Eubrachyura</taxon>
        <taxon>Portunoidea</taxon>
        <taxon>Portunidae</taxon>
        <taxon>Portuninae</taxon>
        <taxon>Portunus</taxon>
    </lineage>
</organism>
<dbReference type="SMART" id="SM01388">
    <property type="entry name" value="Mob1_phocein"/>
    <property type="match status" value="1"/>
</dbReference>
<keyword evidence="1" id="KW-0862">Zinc</keyword>
<keyword evidence="3" id="KW-0808">Transferase</keyword>
<keyword evidence="3" id="KW-0418">Kinase</keyword>
<comment type="caution">
    <text evidence="3">The sequence shown here is derived from an EMBL/GenBank/DDBJ whole genome shotgun (WGS) entry which is preliminary data.</text>
</comment>
<dbReference type="Gene3D" id="1.20.140.30">
    <property type="entry name" value="MOB kinase activator"/>
    <property type="match status" value="1"/>
</dbReference>
<dbReference type="SUPFAM" id="SSF101152">
    <property type="entry name" value="Mob1/phocein"/>
    <property type="match status" value="1"/>
</dbReference>
<feature type="binding site" evidence="1">
    <location>
        <position position="87"/>
    </location>
    <ligand>
        <name>Zn(2+)</name>
        <dbReference type="ChEBI" id="CHEBI:29105"/>
    </ligand>
</feature>